<dbReference type="AlphaFoldDB" id="A0A843WY02"/>
<dbReference type="PROSITE" id="PS50102">
    <property type="entry name" value="RRM"/>
    <property type="match status" value="1"/>
</dbReference>
<accession>A0A843WY02</accession>
<dbReference type="PANTHER" id="PTHR37200">
    <property type="entry name" value="RNA-BINDING (RRM/RBD/RNP MOTIFS) FAMILY PROTEIN"/>
    <property type="match status" value="1"/>
</dbReference>
<dbReference type="CDD" id="cd00590">
    <property type="entry name" value="RRM_SF"/>
    <property type="match status" value="1"/>
</dbReference>
<reference evidence="4" key="1">
    <citation type="submission" date="2017-07" db="EMBL/GenBank/DDBJ databases">
        <title>Taro Niue Genome Assembly and Annotation.</title>
        <authorList>
            <person name="Atibalentja N."/>
            <person name="Keating K."/>
            <person name="Fields C.J."/>
        </authorList>
    </citation>
    <scope>NUCLEOTIDE SEQUENCE</scope>
    <source>
        <strain evidence="4">Niue_2</strain>
        <tissue evidence="4">Leaf</tissue>
    </source>
</reference>
<dbReference type="SUPFAM" id="SSF54928">
    <property type="entry name" value="RNA-binding domain, RBD"/>
    <property type="match status" value="1"/>
</dbReference>
<evidence type="ECO:0000313" key="5">
    <source>
        <dbReference type="Proteomes" id="UP000652761"/>
    </source>
</evidence>
<dbReference type="InterPro" id="IPR035979">
    <property type="entry name" value="RBD_domain_sf"/>
</dbReference>
<proteinExistence type="predicted"/>
<feature type="domain" description="RRM" evidence="3">
    <location>
        <begin position="44"/>
        <end position="119"/>
    </location>
</feature>
<keyword evidence="5" id="KW-1185">Reference proteome</keyword>
<dbReference type="InterPro" id="IPR000504">
    <property type="entry name" value="RRM_dom"/>
</dbReference>
<dbReference type="InterPro" id="IPR012677">
    <property type="entry name" value="Nucleotide-bd_a/b_plait_sf"/>
</dbReference>
<evidence type="ECO:0000259" key="3">
    <source>
        <dbReference type="PROSITE" id="PS50102"/>
    </source>
</evidence>
<evidence type="ECO:0000313" key="4">
    <source>
        <dbReference type="EMBL" id="MQM13097.1"/>
    </source>
</evidence>
<evidence type="ECO:0000256" key="2">
    <source>
        <dbReference type="SAM" id="MobiDB-lite"/>
    </source>
</evidence>
<protein>
    <recommendedName>
        <fullName evidence="3">RRM domain-containing protein</fullName>
    </recommendedName>
</protein>
<organism evidence="4 5">
    <name type="scientific">Colocasia esculenta</name>
    <name type="common">Wild taro</name>
    <name type="synonym">Arum esculentum</name>
    <dbReference type="NCBI Taxonomy" id="4460"/>
    <lineage>
        <taxon>Eukaryota</taxon>
        <taxon>Viridiplantae</taxon>
        <taxon>Streptophyta</taxon>
        <taxon>Embryophyta</taxon>
        <taxon>Tracheophyta</taxon>
        <taxon>Spermatophyta</taxon>
        <taxon>Magnoliopsida</taxon>
        <taxon>Liliopsida</taxon>
        <taxon>Araceae</taxon>
        <taxon>Aroideae</taxon>
        <taxon>Colocasieae</taxon>
        <taxon>Colocasia</taxon>
    </lineage>
</organism>
<comment type="caution">
    <text evidence="4">The sequence shown here is derived from an EMBL/GenBank/DDBJ whole genome shotgun (WGS) entry which is preliminary data.</text>
</comment>
<dbReference type="PANTHER" id="PTHR37200:SF1">
    <property type="entry name" value="RNA-BINDING (RRM_RBD_RNP MOTIFS) FAMILY PROTEIN"/>
    <property type="match status" value="1"/>
</dbReference>
<dbReference type="GO" id="GO:0003723">
    <property type="term" value="F:RNA binding"/>
    <property type="evidence" value="ECO:0007669"/>
    <property type="project" value="UniProtKB-UniRule"/>
</dbReference>
<dbReference type="OrthoDB" id="1912879at2759"/>
<dbReference type="Proteomes" id="UP000652761">
    <property type="component" value="Unassembled WGS sequence"/>
</dbReference>
<name>A0A843WY02_COLES</name>
<dbReference type="EMBL" id="NMUH01005561">
    <property type="protein sequence ID" value="MQM13097.1"/>
    <property type="molecule type" value="Genomic_DNA"/>
</dbReference>
<sequence length="282" mass="31136">MESGEPIGPEPPLVDVNYEAGTEMADEYQSEEEAVVVEVAPNVARVRIRGLPRKKNIVRDLKSAFKGFHSIVNISPAVLGNKKTRDPVCKGFAFIDFVSDQAADKFVQKYSKQNVFFGRVQKEIICDVVARFHSCNPDSEKVLPTNFQQEISTEQNLDISTHDLEEQDPEENYKRIATEDQPSSLVAGATVGVGYFDESSLINEESSSLRNGEKAAESGASKQRRKGQMASKKNSMKTKPDKSPKFSMLRSAARLKVKERAVLTGVLSKYGEGAVPPFSELS</sequence>
<gene>
    <name evidence="4" type="ORF">Taro_046019</name>
</gene>
<keyword evidence="1" id="KW-0694">RNA-binding</keyword>
<feature type="region of interest" description="Disordered" evidence="2">
    <location>
        <begin position="204"/>
        <end position="248"/>
    </location>
</feature>
<dbReference type="Gene3D" id="3.30.70.330">
    <property type="match status" value="1"/>
</dbReference>
<evidence type="ECO:0000256" key="1">
    <source>
        <dbReference type="PROSITE-ProRule" id="PRU00176"/>
    </source>
</evidence>